<evidence type="ECO:0000256" key="4">
    <source>
        <dbReference type="ARBA" id="ARBA00012640"/>
    </source>
</evidence>
<dbReference type="Proteomes" id="UP000509782">
    <property type="component" value="Chromosome"/>
</dbReference>
<evidence type="ECO:0000256" key="13">
    <source>
        <dbReference type="ARBA" id="ARBA00048523"/>
    </source>
</evidence>
<dbReference type="GO" id="GO:0000287">
    <property type="term" value="F:magnesium ion binding"/>
    <property type="evidence" value="ECO:0007669"/>
    <property type="project" value="TreeGrafter"/>
</dbReference>
<reference evidence="15 16" key="1">
    <citation type="submission" date="2020-05" db="EMBL/GenBank/DDBJ databases">
        <title>FDA dAtabase for Regulatory Grade micrObial Sequences (FDA-ARGOS): Supporting development and validation of Infectious Disease Dx tests.</title>
        <authorList>
            <person name="Sproer C."/>
            <person name="Gronow S."/>
            <person name="Severitt S."/>
            <person name="Schroder I."/>
            <person name="Tallon L."/>
            <person name="Sadzewicz L."/>
            <person name="Zhao X."/>
            <person name="Vavikolanu K."/>
            <person name="Mehta A."/>
            <person name="Aluvathingal J."/>
            <person name="Nadendla S."/>
            <person name="Myers T."/>
            <person name="Yan Y."/>
            <person name="Sichtig H."/>
        </authorList>
    </citation>
    <scope>NUCLEOTIDE SEQUENCE [LARGE SCALE GENOMIC DNA]</scope>
    <source>
        <strain evidence="15 16">FDAARGOS_787</strain>
    </source>
</reference>
<feature type="active site" description="Nucleophile" evidence="14">
    <location>
        <position position="80"/>
    </location>
</feature>
<protein>
    <recommendedName>
        <fullName evidence="5">Phosphoserine phosphatase</fullName>
        <ecNumber evidence="4">3.1.3.3</ecNumber>
    </recommendedName>
    <alternativeName>
        <fullName evidence="11">O-phosphoserine phosphohydrolase</fullName>
    </alternativeName>
</protein>
<evidence type="ECO:0000256" key="7">
    <source>
        <dbReference type="ARBA" id="ARBA00022723"/>
    </source>
</evidence>
<comment type="pathway">
    <text evidence="2">Amino-acid biosynthesis; L-serine biosynthesis; L-serine from 3-phospho-D-glycerate: step 3/3.</text>
</comment>
<gene>
    <name evidence="15" type="primary">serB</name>
    <name evidence="15" type="ORF">FOC81_15840</name>
</gene>
<evidence type="ECO:0000256" key="1">
    <source>
        <dbReference type="ARBA" id="ARBA00001946"/>
    </source>
</evidence>
<sequence>MHLVVQRNAPLSDDDAARIGALFQALDGRRIPGGGLRYTLAAGAPVHRAAIHELGRQQGLDTAVIDDFRPLSDFKLLVFDMDSTLINIECIDELADLVGRKREVARLTEQAMQSGAVDYDTSLRMRTRLLAGLPVATFESLYAERVRITPGAPALIAAARQAGLRTAIVSGGFDYFTGRVRAELGLDVDLSNHLEVADGRLTGELLGTLINADAKAGHVARMCRELGVPTSDAIVVGDGANDLKMMALAGLSVGYRPKPVVRATVNAVIDRLGLDSLLNVLGAADREGFSLPS</sequence>
<dbReference type="SFLD" id="SFLDF00029">
    <property type="entry name" value="phosphoserine_phosphatase"/>
    <property type="match status" value="1"/>
</dbReference>
<keyword evidence="7" id="KW-0479">Metal-binding</keyword>
<name>A0A6N0JLX6_ACHDE</name>
<dbReference type="RefSeq" id="WP_174716557.1">
    <property type="nucleotide sequence ID" value="NZ_CP054569.1"/>
</dbReference>
<dbReference type="PANTHER" id="PTHR43344:SF2">
    <property type="entry name" value="PHOSPHOSERINE PHOSPHATASE"/>
    <property type="match status" value="1"/>
</dbReference>
<dbReference type="InterPro" id="IPR023214">
    <property type="entry name" value="HAD_sf"/>
</dbReference>
<evidence type="ECO:0000256" key="2">
    <source>
        <dbReference type="ARBA" id="ARBA00005135"/>
    </source>
</evidence>
<evidence type="ECO:0000256" key="10">
    <source>
        <dbReference type="ARBA" id="ARBA00023299"/>
    </source>
</evidence>
<evidence type="ECO:0000256" key="11">
    <source>
        <dbReference type="ARBA" id="ARBA00031693"/>
    </source>
</evidence>
<evidence type="ECO:0000256" key="9">
    <source>
        <dbReference type="ARBA" id="ARBA00022842"/>
    </source>
</evidence>
<dbReference type="GO" id="GO:0036424">
    <property type="term" value="F:L-phosphoserine phosphatase activity"/>
    <property type="evidence" value="ECO:0007669"/>
    <property type="project" value="InterPro"/>
</dbReference>
<dbReference type="Pfam" id="PF12710">
    <property type="entry name" value="HAD"/>
    <property type="match status" value="1"/>
</dbReference>
<keyword evidence="9" id="KW-0460">Magnesium</keyword>
<organism evidence="15 16">
    <name type="scientific">Achromobacter denitrificans</name>
    <name type="common">Alcaligenes denitrificans</name>
    <dbReference type="NCBI Taxonomy" id="32002"/>
    <lineage>
        <taxon>Bacteria</taxon>
        <taxon>Pseudomonadati</taxon>
        <taxon>Pseudomonadota</taxon>
        <taxon>Betaproteobacteria</taxon>
        <taxon>Burkholderiales</taxon>
        <taxon>Alcaligenaceae</taxon>
        <taxon>Achromobacter</taxon>
    </lineage>
</organism>
<dbReference type="PANTHER" id="PTHR43344">
    <property type="entry name" value="PHOSPHOSERINE PHOSPHATASE"/>
    <property type="match status" value="1"/>
</dbReference>
<evidence type="ECO:0000256" key="6">
    <source>
        <dbReference type="ARBA" id="ARBA00022605"/>
    </source>
</evidence>
<dbReference type="UniPathway" id="UPA00135">
    <property type="reaction ID" value="UER00198"/>
</dbReference>
<evidence type="ECO:0000313" key="16">
    <source>
        <dbReference type="Proteomes" id="UP000509782"/>
    </source>
</evidence>
<dbReference type="SUPFAM" id="SSF56784">
    <property type="entry name" value="HAD-like"/>
    <property type="match status" value="1"/>
</dbReference>
<dbReference type="InterPro" id="IPR036412">
    <property type="entry name" value="HAD-like_sf"/>
</dbReference>
<dbReference type="EMBL" id="CP054569">
    <property type="protein sequence ID" value="QKQ48083.1"/>
    <property type="molecule type" value="Genomic_DNA"/>
</dbReference>
<dbReference type="Gene3D" id="3.40.50.1000">
    <property type="entry name" value="HAD superfamily/HAD-like"/>
    <property type="match status" value="1"/>
</dbReference>
<evidence type="ECO:0000256" key="14">
    <source>
        <dbReference type="PIRSR" id="PIRSR604469-1"/>
    </source>
</evidence>
<dbReference type="InterPro" id="IPR050582">
    <property type="entry name" value="HAD-like_SerB"/>
</dbReference>
<dbReference type="NCBIfam" id="TIGR00338">
    <property type="entry name" value="serB"/>
    <property type="match status" value="1"/>
</dbReference>
<keyword evidence="10" id="KW-0718">Serine biosynthesis</keyword>
<comment type="catalytic activity">
    <reaction evidence="12">
        <text>O-phospho-L-serine + H2O = L-serine + phosphate</text>
        <dbReference type="Rhea" id="RHEA:21208"/>
        <dbReference type="ChEBI" id="CHEBI:15377"/>
        <dbReference type="ChEBI" id="CHEBI:33384"/>
        <dbReference type="ChEBI" id="CHEBI:43474"/>
        <dbReference type="ChEBI" id="CHEBI:57524"/>
        <dbReference type="EC" id="3.1.3.3"/>
    </reaction>
</comment>
<dbReference type="InterPro" id="IPR004469">
    <property type="entry name" value="PSP"/>
</dbReference>
<dbReference type="SFLD" id="SFLDG01136">
    <property type="entry name" value="C1.6:_Phosphoserine_Phosphatas"/>
    <property type="match status" value="1"/>
</dbReference>
<dbReference type="NCBIfam" id="TIGR01488">
    <property type="entry name" value="HAD-SF-IB"/>
    <property type="match status" value="1"/>
</dbReference>
<evidence type="ECO:0000256" key="12">
    <source>
        <dbReference type="ARBA" id="ARBA00048138"/>
    </source>
</evidence>
<comment type="catalytic activity">
    <reaction evidence="13">
        <text>O-phospho-D-serine + H2O = D-serine + phosphate</text>
        <dbReference type="Rhea" id="RHEA:24873"/>
        <dbReference type="ChEBI" id="CHEBI:15377"/>
        <dbReference type="ChEBI" id="CHEBI:35247"/>
        <dbReference type="ChEBI" id="CHEBI:43474"/>
        <dbReference type="ChEBI" id="CHEBI:58680"/>
        <dbReference type="EC" id="3.1.3.3"/>
    </reaction>
</comment>
<dbReference type="GO" id="GO:0005737">
    <property type="term" value="C:cytoplasm"/>
    <property type="evidence" value="ECO:0007669"/>
    <property type="project" value="TreeGrafter"/>
</dbReference>
<evidence type="ECO:0000256" key="5">
    <source>
        <dbReference type="ARBA" id="ARBA00015196"/>
    </source>
</evidence>
<dbReference type="SFLD" id="SFLDG01137">
    <property type="entry name" value="C1.6.1:_Phosphoserine_Phosphat"/>
    <property type="match status" value="1"/>
</dbReference>
<evidence type="ECO:0000256" key="3">
    <source>
        <dbReference type="ARBA" id="ARBA00009184"/>
    </source>
</evidence>
<feature type="active site" description="Proton donor" evidence="14">
    <location>
        <position position="82"/>
    </location>
</feature>
<dbReference type="EC" id="3.1.3.3" evidence="4"/>
<comment type="similarity">
    <text evidence="3">Belongs to the HAD-like hydrolase superfamily. SerB family.</text>
</comment>
<keyword evidence="8 15" id="KW-0378">Hydrolase</keyword>
<dbReference type="SFLD" id="SFLDS00003">
    <property type="entry name" value="Haloacid_Dehalogenase"/>
    <property type="match status" value="1"/>
</dbReference>
<accession>A0A6N0JLX6</accession>
<comment type="cofactor">
    <cofactor evidence="1">
        <name>Mg(2+)</name>
        <dbReference type="ChEBI" id="CHEBI:18420"/>
    </cofactor>
</comment>
<evidence type="ECO:0000256" key="8">
    <source>
        <dbReference type="ARBA" id="ARBA00022801"/>
    </source>
</evidence>
<dbReference type="AlphaFoldDB" id="A0A6N0JLX6"/>
<dbReference type="GO" id="GO:0006564">
    <property type="term" value="P:L-serine biosynthetic process"/>
    <property type="evidence" value="ECO:0007669"/>
    <property type="project" value="UniProtKB-KW"/>
</dbReference>
<keyword evidence="6" id="KW-0028">Amino-acid biosynthesis</keyword>
<evidence type="ECO:0000313" key="15">
    <source>
        <dbReference type="EMBL" id="QKQ48083.1"/>
    </source>
</evidence>
<proteinExistence type="inferred from homology"/>